<dbReference type="EMBL" id="MZNU01000589">
    <property type="protein sequence ID" value="OWO92751.1"/>
    <property type="molecule type" value="Genomic_DNA"/>
</dbReference>
<name>A0A218YSE9_9HELO</name>
<keyword evidence="2" id="KW-1133">Transmembrane helix</keyword>
<sequence>MSGASTWLQKMRKGELLELSDSIGYKEYDGLKKPQLEAALDEFLTENASEFSTDTRFAPFYKTRGGSSPVKKEASSALANAEAKFKSVKRRVTKAAEELVATDDSEVEPATTRARSALARTPRVSAISNLSFASNVPLPPSPSVVADAIDRRTQVLRSKVVDLYEESGLLEYAHNTRENLSTVEAVQLVVVLFEFYNLRKEVLTDRYAFTIPAIRYITSAPHDIKVPDMFLLLTSSFWNPALLWAVITLIIPLIAAYFFNLTAKPSRTRNHTPHFNYTFDPLIFSITKALLTFVVFGQGVTFGGLVDLESVARINSAVYGGWKGVLVGTGITGLITLYDAVLKK</sequence>
<keyword evidence="4" id="KW-1185">Reference proteome</keyword>
<feature type="transmembrane region" description="Helical" evidence="2">
    <location>
        <begin position="325"/>
        <end position="342"/>
    </location>
</feature>
<accession>A0A218YSE9</accession>
<feature type="coiled-coil region" evidence="1">
    <location>
        <begin position="71"/>
        <end position="98"/>
    </location>
</feature>
<organism evidence="3 4">
    <name type="scientific">Diplocarpon coronariae</name>
    <dbReference type="NCBI Taxonomy" id="2795749"/>
    <lineage>
        <taxon>Eukaryota</taxon>
        <taxon>Fungi</taxon>
        <taxon>Dikarya</taxon>
        <taxon>Ascomycota</taxon>
        <taxon>Pezizomycotina</taxon>
        <taxon>Leotiomycetes</taxon>
        <taxon>Helotiales</taxon>
        <taxon>Drepanopezizaceae</taxon>
        <taxon>Diplocarpon</taxon>
    </lineage>
</organism>
<dbReference type="Proteomes" id="UP000242519">
    <property type="component" value="Unassembled WGS sequence"/>
</dbReference>
<comment type="caution">
    <text evidence="3">The sequence shown here is derived from an EMBL/GenBank/DDBJ whole genome shotgun (WGS) entry which is preliminary data.</text>
</comment>
<dbReference type="OrthoDB" id="4034134at2759"/>
<dbReference type="AlphaFoldDB" id="A0A218YSE9"/>
<dbReference type="GO" id="GO:0016020">
    <property type="term" value="C:membrane"/>
    <property type="evidence" value="ECO:0007669"/>
    <property type="project" value="TreeGrafter"/>
</dbReference>
<evidence type="ECO:0000313" key="4">
    <source>
        <dbReference type="Proteomes" id="UP000242519"/>
    </source>
</evidence>
<protein>
    <submittedName>
        <fullName evidence="3">Uncharacterized protein</fullName>
    </submittedName>
</protein>
<feature type="transmembrane region" description="Helical" evidence="2">
    <location>
        <begin position="241"/>
        <end position="261"/>
    </location>
</feature>
<evidence type="ECO:0000256" key="2">
    <source>
        <dbReference type="SAM" id="Phobius"/>
    </source>
</evidence>
<dbReference type="InParanoid" id="A0A218YSE9"/>
<dbReference type="PANTHER" id="PTHR41807">
    <property type="entry name" value="GLUTATHIONE TRANSFERASE 3"/>
    <property type="match status" value="1"/>
</dbReference>
<proteinExistence type="predicted"/>
<dbReference type="InterPro" id="IPR038872">
    <property type="entry name" value="Put_GTT3"/>
</dbReference>
<gene>
    <name evidence="3" type="ORF">B2J93_6781</name>
</gene>
<keyword evidence="2" id="KW-0472">Membrane</keyword>
<feature type="transmembrane region" description="Helical" evidence="2">
    <location>
        <begin position="282"/>
        <end position="305"/>
    </location>
</feature>
<dbReference type="PANTHER" id="PTHR41807:SF1">
    <property type="entry name" value="GLUTATHIONE TRANSFERASE 3"/>
    <property type="match status" value="1"/>
</dbReference>
<evidence type="ECO:0000256" key="1">
    <source>
        <dbReference type="SAM" id="Coils"/>
    </source>
</evidence>
<keyword evidence="2" id="KW-0812">Transmembrane</keyword>
<dbReference type="STRING" id="503106.A0A218YSE9"/>
<keyword evidence="1" id="KW-0175">Coiled coil</keyword>
<evidence type="ECO:0000313" key="3">
    <source>
        <dbReference type="EMBL" id="OWO92751.1"/>
    </source>
</evidence>
<reference evidence="3 4" key="1">
    <citation type="submission" date="2017-04" db="EMBL/GenBank/DDBJ databases">
        <title>Draft genome sequence of Marssonina coronaria NL1: causal agent of apple blotch.</title>
        <authorList>
            <person name="Cheng Q."/>
        </authorList>
    </citation>
    <scope>NUCLEOTIDE SEQUENCE [LARGE SCALE GENOMIC DNA]</scope>
    <source>
        <strain evidence="3 4">NL1</strain>
    </source>
</reference>